<evidence type="ECO:0000256" key="3">
    <source>
        <dbReference type="ARBA" id="ARBA00022989"/>
    </source>
</evidence>
<evidence type="ECO:0000256" key="4">
    <source>
        <dbReference type="ARBA" id="ARBA00023136"/>
    </source>
</evidence>
<comment type="subcellular location">
    <subcellularLocation>
        <location evidence="1">Membrane</location>
        <topology evidence="1">Multi-pass membrane protein</topology>
    </subcellularLocation>
</comment>
<accession>A0A8J8PC95</accession>
<evidence type="ECO:0000256" key="1">
    <source>
        <dbReference type="ARBA" id="ARBA00004141"/>
    </source>
</evidence>
<evidence type="ECO:0000313" key="7">
    <source>
        <dbReference type="Proteomes" id="UP000752814"/>
    </source>
</evidence>
<evidence type="ECO:0000256" key="2">
    <source>
        <dbReference type="ARBA" id="ARBA00022692"/>
    </source>
</evidence>
<dbReference type="Pfam" id="PF01956">
    <property type="entry name" value="EMC3_TMCO1"/>
    <property type="match status" value="1"/>
</dbReference>
<dbReference type="GO" id="GO:0016020">
    <property type="term" value="C:membrane"/>
    <property type="evidence" value="ECO:0007669"/>
    <property type="project" value="UniProtKB-SubCell"/>
</dbReference>
<dbReference type="InterPro" id="IPR038978">
    <property type="entry name" value="MJ0935"/>
</dbReference>
<keyword evidence="4 5" id="KW-0472">Membrane</keyword>
<dbReference type="AlphaFoldDB" id="A0A8J8PC95"/>
<name>A0A8J8PC95_9ARCH</name>
<protein>
    <recommendedName>
        <fullName evidence="8">DUF106 domain-containing protein</fullName>
    </recommendedName>
</protein>
<proteinExistence type="predicted"/>
<evidence type="ECO:0000256" key="5">
    <source>
        <dbReference type="SAM" id="Phobius"/>
    </source>
</evidence>
<dbReference type="PANTHER" id="PTHR42198:SF1">
    <property type="entry name" value="INTEGRAL MEMBRANE PROTEIN"/>
    <property type="match status" value="1"/>
</dbReference>
<evidence type="ECO:0000313" key="6">
    <source>
        <dbReference type="EMBL" id="TQS81168.1"/>
    </source>
</evidence>
<feature type="transmembrane region" description="Helical" evidence="5">
    <location>
        <begin position="147"/>
        <end position="170"/>
    </location>
</feature>
<evidence type="ECO:0008006" key="8">
    <source>
        <dbReference type="Google" id="ProtNLM"/>
    </source>
</evidence>
<dbReference type="InterPro" id="IPR002809">
    <property type="entry name" value="EMC3/TMCO1"/>
</dbReference>
<dbReference type="EMBL" id="LVVT01000024">
    <property type="protein sequence ID" value="TQS81168.1"/>
    <property type="molecule type" value="Genomic_DNA"/>
</dbReference>
<reference evidence="6" key="1">
    <citation type="submission" date="2016-03" db="EMBL/GenBank/DDBJ databases">
        <authorList>
            <person name="Borrel G."/>
            <person name="Mccann A."/>
            <person name="O'Toole P.W."/>
        </authorList>
    </citation>
    <scope>NUCLEOTIDE SEQUENCE</scope>
    <source>
        <strain evidence="6">183</strain>
    </source>
</reference>
<sequence>MIIPANSPIQTPSYTPAPNSKKTNSMMITMLVFVLAMFILFDQGIRNGLGRIVGYVLDPTLGALGQNDPVPALFLTGMLMVGLSTIIRHFATDYVKQAETQKITNAFNKELRAAYQENNKYKIKKMTEMQQEMMQKSMDMSTGQMKIMPVTMIIIVPFFAWIGFFCSGLTDGSELISVPWADVVNLNGRVGPFFNWMLLYSAISIPFGQLLSRLLRFLMFRKRLKEIEHAESEAAQ</sequence>
<organism evidence="6 7">
    <name type="scientific">Candidatus Methanomassiliicoccus intestinalis</name>
    <dbReference type="NCBI Taxonomy" id="1406512"/>
    <lineage>
        <taxon>Archaea</taxon>
        <taxon>Methanobacteriati</taxon>
        <taxon>Thermoplasmatota</taxon>
        <taxon>Thermoplasmata</taxon>
        <taxon>Methanomassiliicoccales</taxon>
        <taxon>Methanomassiliicoccaceae</taxon>
        <taxon>Methanomassiliicoccus</taxon>
    </lineage>
</organism>
<feature type="transmembrane region" description="Helical" evidence="5">
    <location>
        <begin position="23"/>
        <end position="41"/>
    </location>
</feature>
<comment type="caution">
    <text evidence="6">The sequence shown here is derived from an EMBL/GenBank/DDBJ whole genome shotgun (WGS) entry which is preliminary data.</text>
</comment>
<gene>
    <name evidence="6" type="ORF">A3207_04650</name>
</gene>
<feature type="transmembrane region" description="Helical" evidence="5">
    <location>
        <begin position="193"/>
        <end position="215"/>
    </location>
</feature>
<keyword evidence="3 5" id="KW-1133">Transmembrane helix</keyword>
<dbReference type="SMART" id="SM01415">
    <property type="entry name" value="DUF106"/>
    <property type="match status" value="1"/>
</dbReference>
<keyword evidence="2 5" id="KW-0812">Transmembrane</keyword>
<dbReference type="Proteomes" id="UP000752814">
    <property type="component" value="Unassembled WGS sequence"/>
</dbReference>
<dbReference type="PANTHER" id="PTHR42198">
    <property type="entry name" value="INTEGRAL MEMBRANE PROTEIN"/>
    <property type="match status" value="1"/>
</dbReference>